<dbReference type="Proteomes" id="UP001642464">
    <property type="component" value="Unassembled WGS sequence"/>
</dbReference>
<evidence type="ECO:0000313" key="8">
    <source>
        <dbReference type="Proteomes" id="UP001642464"/>
    </source>
</evidence>
<dbReference type="Gene3D" id="1.10.760.10">
    <property type="entry name" value="Cytochrome c-like domain"/>
    <property type="match status" value="1"/>
</dbReference>
<dbReference type="PROSITE" id="PS51007">
    <property type="entry name" value="CYTC"/>
    <property type="match status" value="1"/>
</dbReference>
<accession>A0ABP0HH75</accession>
<keyword evidence="8" id="KW-1185">Reference proteome</keyword>
<keyword evidence="1 4" id="KW-0349">Heme</keyword>
<dbReference type="InterPro" id="IPR009056">
    <property type="entry name" value="Cyt_c-like_dom"/>
</dbReference>
<evidence type="ECO:0000256" key="2">
    <source>
        <dbReference type="ARBA" id="ARBA00022723"/>
    </source>
</evidence>
<feature type="region of interest" description="Disordered" evidence="5">
    <location>
        <begin position="695"/>
        <end position="765"/>
    </location>
</feature>
<feature type="region of interest" description="Disordered" evidence="5">
    <location>
        <begin position="245"/>
        <end position="270"/>
    </location>
</feature>
<evidence type="ECO:0000256" key="4">
    <source>
        <dbReference type="PROSITE-ProRule" id="PRU00433"/>
    </source>
</evidence>
<keyword evidence="2 4" id="KW-0479">Metal-binding</keyword>
<evidence type="ECO:0000256" key="5">
    <source>
        <dbReference type="SAM" id="MobiDB-lite"/>
    </source>
</evidence>
<gene>
    <name evidence="7" type="ORF">SCF082_LOCUS1425</name>
</gene>
<proteinExistence type="predicted"/>
<evidence type="ECO:0000259" key="6">
    <source>
        <dbReference type="PROSITE" id="PS51007"/>
    </source>
</evidence>
<sequence>MDLPNGRWYEVACPDTAKGALQLPVTYKFIPTSEASAIRIGDVLEEAGKARLFPNAVSSGHSPKKYRETMVDAEDACSRWGLAFQKKKNFRPFRFPACPDRMIYWAPDVLAPRLFWEPYQGYRVNHEQRGSDHKPVWLDLLLRVAPAGSSQCEEAIDEDVADLEELGLPHEALASATLRGWLSGSRADAGLIGTLNWGNMSIYFKRNAETSVLPSQATLVLVLCSALALPARALAPTAEYPDGNPVASDLRLPALPQEEQQRRRTTPREQLKVEQWYKQGKRAFETNCSGCHPISRFVNERNQDQLMTKEYFEKRGGIDESRIQYNIRYGAGNMPGYAADCGDLNDNFAATCSTVVPLSEEKLRDAIDCGKVFDTGAGEDVPRLEEHVVPERVVALSSKIHPLKSGILALSQRHGAVRPHGTSRHKSVGLLASPGQHAHAPYGGDYGSYDPYAGGYDPYAGNYDPYDGGYHEYAPEDDYAPVDYGGEMEEPPPPAIPMPEGEVEALKAEQMQDAALKQCMAKCPIWDPLATAKPEDLQHASLVVLQRLARPERRIAPSLRRASAAVDAAGRSFERWVRKRQDLGRELPKLRKIIMGCKTLQDEQDAQEVDNDLEAIRAETDRARQQVQKNASEAELAQESIVMQDVGHMQGKADRWALEQEMQQQDRRDALVDSQAMQQVNGYNQQGADFQQRQMEEVTKEMKQLPSSSLELKASKDASRGAPTSLQSLAKSIDLEGPEGQNPTQQSHHHHHHHHHHHGGAHEAWHNHCDDGGCYDEYGGYWDDIHGGYWDEYGRYWEEGWGGYWDPDGTYYVKDDAQEAKEDASSLQEWFKQCGQIRIPPSIVATRRAASEAYWDFDRSLAVAEKAVDDALTSARMKGE</sequence>
<dbReference type="SUPFAM" id="SSF56219">
    <property type="entry name" value="DNase I-like"/>
    <property type="match status" value="1"/>
</dbReference>
<reference evidence="7 8" key="1">
    <citation type="submission" date="2024-02" db="EMBL/GenBank/DDBJ databases">
        <authorList>
            <person name="Chen Y."/>
            <person name="Shah S."/>
            <person name="Dougan E. K."/>
            <person name="Thang M."/>
            <person name="Chan C."/>
        </authorList>
    </citation>
    <scope>NUCLEOTIDE SEQUENCE [LARGE SCALE GENOMIC DNA]</scope>
</reference>
<dbReference type="EMBL" id="CAXAMM010000692">
    <property type="protein sequence ID" value="CAK8988534.1"/>
    <property type="molecule type" value="Genomic_DNA"/>
</dbReference>
<evidence type="ECO:0000256" key="3">
    <source>
        <dbReference type="ARBA" id="ARBA00023004"/>
    </source>
</evidence>
<evidence type="ECO:0000313" key="7">
    <source>
        <dbReference type="EMBL" id="CAK8988534.1"/>
    </source>
</evidence>
<name>A0ABP0HH75_9DINO</name>
<dbReference type="SUPFAM" id="SSF46626">
    <property type="entry name" value="Cytochrome c"/>
    <property type="match status" value="1"/>
</dbReference>
<protein>
    <submittedName>
        <fullName evidence="7">ANK_REP_REGION domain-containing protein</fullName>
    </submittedName>
</protein>
<evidence type="ECO:0000256" key="1">
    <source>
        <dbReference type="ARBA" id="ARBA00022617"/>
    </source>
</evidence>
<dbReference type="InterPro" id="IPR036691">
    <property type="entry name" value="Endo/exonu/phosph_ase_sf"/>
</dbReference>
<feature type="compositionally biased region" description="Basic and acidic residues" evidence="5">
    <location>
        <begin position="259"/>
        <end position="270"/>
    </location>
</feature>
<organism evidence="7 8">
    <name type="scientific">Durusdinium trenchii</name>
    <dbReference type="NCBI Taxonomy" id="1381693"/>
    <lineage>
        <taxon>Eukaryota</taxon>
        <taxon>Sar</taxon>
        <taxon>Alveolata</taxon>
        <taxon>Dinophyceae</taxon>
        <taxon>Suessiales</taxon>
        <taxon>Symbiodiniaceae</taxon>
        <taxon>Durusdinium</taxon>
    </lineage>
</organism>
<comment type="caution">
    <text evidence="7">The sequence shown here is derived from an EMBL/GenBank/DDBJ whole genome shotgun (WGS) entry which is preliminary data.</text>
</comment>
<feature type="domain" description="Cytochrome c" evidence="6">
    <location>
        <begin position="275"/>
        <end position="404"/>
    </location>
</feature>
<feature type="compositionally biased region" description="Basic residues" evidence="5">
    <location>
        <begin position="747"/>
        <end position="759"/>
    </location>
</feature>
<dbReference type="InterPro" id="IPR036909">
    <property type="entry name" value="Cyt_c-like_dom_sf"/>
</dbReference>
<keyword evidence="3 4" id="KW-0408">Iron</keyword>